<dbReference type="EMBL" id="CP015622">
    <property type="protein sequence ID" value="ANE04890.1"/>
    <property type="molecule type" value="Genomic_DNA"/>
</dbReference>
<evidence type="ECO:0000313" key="6">
    <source>
        <dbReference type="EMBL" id="ANE04890.1"/>
    </source>
</evidence>
<dbReference type="PRINTS" id="PR00455">
    <property type="entry name" value="HTHTETR"/>
</dbReference>
<dbReference type="PANTHER" id="PTHR30055:SF234">
    <property type="entry name" value="HTH-TYPE TRANSCRIPTIONAL REGULATOR BETI"/>
    <property type="match status" value="1"/>
</dbReference>
<gene>
    <name evidence="6" type="ORF">ccrud_12235</name>
</gene>
<dbReference type="PANTHER" id="PTHR30055">
    <property type="entry name" value="HTH-TYPE TRANSCRIPTIONAL REGULATOR RUTR"/>
    <property type="match status" value="1"/>
</dbReference>
<dbReference type="GO" id="GO:0003700">
    <property type="term" value="F:DNA-binding transcription factor activity"/>
    <property type="evidence" value="ECO:0007669"/>
    <property type="project" value="TreeGrafter"/>
</dbReference>
<dbReference type="InterPro" id="IPR001647">
    <property type="entry name" value="HTH_TetR"/>
</dbReference>
<dbReference type="RefSeq" id="WP_066568207.1">
    <property type="nucleotide sequence ID" value="NZ_CP015622.1"/>
</dbReference>
<evidence type="ECO:0000256" key="2">
    <source>
        <dbReference type="ARBA" id="ARBA00023125"/>
    </source>
</evidence>
<accession>A0A172QW91</accession>
<dbReference type="Gene3D" id="1.10.357.10">
    <property type="entry name" value="Tetracycline Repressor, domain 2"/>
    <property type="match status" value="1"/>
</dbReference>
<dbReference type="Proteomes" id="UP000076929">
    <property type="component" value="Chromosome"/>
</dbReference>
<keyword evidence="2 4" id="KW-0238">DNA-binding</keyword>
<dbReference type="SUPFAM" id="SSF48498">
    <property type="entry name" value="Tetracyclin repressor-like, C-terminal domain"/>
    <property type="match status" value="1"/>
</dbReference>
<keyword evidence="1" id="KW-0805">Transcription regulation</keyword>
<dbReference type="STRING" id="1652495.ccrud_12235"/>
<protein>
    <recommendedName>
        <fullName evidence="5">HTH tetR-type domain-containing protein</fullName>
    </recommendedName>
</protein>
<organism evidence="6 7">
    <name type="scientific">Corynebacterium crudilactis</name>
    <dbReference type="NCBI Taxonomy" id="1652495"/>
    <lineage>
        <taxon>Bacteria</taxon>
        <taxon>Bacillati</taxon>
        <taxon>Actinomycetota</taxon>
        <taxon>Actinomycetes</taxon>
        <taxon>Mycobacteriales</taxon>
        <taxon>Corynebacteriaceae</taxon>
        <taxon>Corynebacterium</taxon>
    </lineage>
</organism>
<dbReference type="SUPFAM" id="SSF46689">
    <property type="entry name" value="Homeodomain-like"/>
    <property type="match status" value="1"/>
</dbReference>
<keyword evidence="7" id="KW-1185">Reference proteome</keyword>
<evidence type="ECO:0000256" key="1">
    <source>
        <dbReference type="ARBA" id="ARBA00023015"/>
    </source>
</evidence>
<dbReference type="AlphaFoldDB" id="A0A172QW91"/>
<evidence type="ECO:0000259" key="5">
    <source>
        <dbReference type="PROSITE" id="PS50977"/>
    </source>
</evidence>
<name>A0A172QW91_9CORY</name>
<sequence>MRADAQAKREIIAQAAKELILREGIDISFRQIAAEASVGVATVHRHFPTKFELLKAVMPKILGDASAILMKNEVRWESDPRAAWREAVIQLAEMAAVLLKDSIIVALAEDPEAVAIRTILLDDLQDLLASLLKKATMHGYVSEELTPLQFHLGLGSVSRPLPEKVTEMVPGYSSWAVENFMAGLEATAKKNLGE</sequence>
<dbReference type="OrthoDB" id="9795011at2"/>
<feature type="domain" description="HTH tetR-type" evidence="5">
    <location>
        <begin position="6"/>
        <end position="65"/>
    </location>
</feature>
<dbReference type="InterPro" id="IPR050109">
    <property type="entry name" value="HTH-type_TetR-like_transc_reg"/>
</dbReference>
<reference evidence="6 7" key="1">
    <citation type="submission" date="2016-05" db="EMBL/GenBank/DDBJ databases">
        <title>Complete genome sequence of Corynebacterium crudilactis, a new Corynebacterium species isolated from raw cow's milk.</title>
        <authorList>
            <person name="Christian R."/>
            <person name="Zimmermann J."/>
            <person name="Lipski A."/>
            <person name="Kalinowski J."/>
        </authorList>
    </citation>
    <scope>NUCLEOTIDE SEQUENCE [LARGE SCALE GENOMIC DNA]</scope>
    <source>
        <strain evidence="6 7">JZ16</strain>
    </source>
</reference>
<dbReference type="GO" id="GO:0000976">
    <property type="term" value="F:transcription cis-regulatory region binding"/>
    <property type="evidence" value="ECO:0007669"/>
    <property type="project" value="TreeGrafter"/>
</dbReference>
<dbReference type="KEGG" id="ccjz:ccrud_12235"/>
<evidence type="ECO:0000313" key="7">
    <source>
        <dbReference type="Proteomes" id="UP000076929"/>
    </source>
</evidence>
<dbReference type="PROSITE" id="PS50977">
    <property type="entry name" value="HTH_TETR_2"/>
    <property type="match status" value="1"/>
</dbReference>
<dbReference type="InterPro" id="IPR009057">
    <property type="entry name" value="Homeodomain-like_sf"/>
</dbReference>
<dbReference type="Pfam" id="PF00440">
    <property type="entry name" value="TetR_N"/>
    <property type="match status" value="1"/>
</dbReference>
<dbReference type="InterPro" id="IPR036271">
    <property type="entry name" value="Tet_transcr_reg_TetR-rel_C_sf"/>
</dbReference>
<evidence type="ECO:0000256" key="4">
    <source>
        <dbReference type="PROSITE-ProRule" id="PRU00335"/>
    </source>
</evidence>
<proteinExistence type="predicted"/>
<feature type="DNA-binding region" description="H-T-H motif" evidence="4">
    <location>
        <begin position="28"/>
        <end position="47"/>
    </location>
</feature>
<keyword evidence="3" id="KW-0804">Transcription</keyword>
<evidence type="ECO:0000256" key="3">
    <source>
        <dbReference type="ARBA" id="ARBA00023163"/>
    </source>
</evidence>